<sequence>MKEVEPSFKFQNISWDDVAKKILRDEGYESRLPDVINIGAKKAGTTALMFYLKFHPQIQISTHGREVHYFDWYYDKGIKWYESQFNLANKHQLVYEKTPRYFVTKSAPYNIRKDISGKLRFILCVRDPVSRLISDFHFSKSIRSSRGWRQIQTAESETKRLKDEILTAYFLINESSPYVYTSDYATHFHEWLKEFDREQFWIIENDEMRSDLLGELRKVEAFLGIDPYFTEDMFVQENRCLKRERQLFCPSLISDKHFPLPTVDEGLEKMLRDYFRPQNKEFERLTGRSYKWTNL</sequence>
<feature type="domain" description="Sulfotransferase" evidence="5">
    <location>
        <begin position="33"/>
        <end position="226"/>
    </location>
</feature>
<feature type="binding site" evidence="4">
    <location>
        <position position="134"/>
    </location>
    <ligand>
        <name>3'-phosphoadenylyl sulfate</name>
        <dbReference type="ChEBI" id="CHEBI:58339"/>
    </ligand>
</feature>
<feature type="binding site" evidence="4">
    <location>
        <position position="126"/>
    </location>
    <ligand>
        <name>3'-phosphoadenylyl sulfate</name>
        <dbReference type="ChEBI" id="CHEBI:58339"/>
    </ligand>
</feature>
<evidence type="ECO:0000259" key="5">
    <source>
        <dbReference type="Pfam" id="PF00685"/>
    </source>
</evidence>
<reference evidence="6" key="1">
    <citation type="submission" date="2021-10" db="EMBL/GenBank/DDBJ databases">
        <title>Tropical sea cucumber genome reveals ecological adaptation and Cuvierian tubules defense mechanism.</title>
        <authorList>
            <person name="Chen T."/>
        </authorList>
    </citation>
    <scope>NUCLEOTIDE SEQUENCE</scope>
    <source>
        <strain evidence="6">Nanhai2018</strain>
        <tissue evidence="6">Muscle</tissue>
    </source>
</reference>
<dbReference type="EMBL" id="JAIZAY010000002">
    <property type="protein sequence ID" value="KAJ8047494.1"/>
    <property type="molecule type" value="Genomic_DNA"/>
</dbReference>
<evidence type="ECO:0000313" key="7">
    <source>
        <dbReference type="Proteomes" id="UP001152320"/>
    </source>
</evidence>
<name>A0A9Q1CN64_HOLLE</name>
<dbReference type="Pfam" id="PF00685">
    <property type="entry name" value="Sulfotransfer_1"/>
    <property type="match status" value="1"/>
</dbReference>
<dbReference type="PANTHER" id="PTHR10605">
    <property type="entry name" value="HEPARAN SULFATE SULFOTRANSFERASE"/>
    <property type="match status" value="1"/>
</dbReference>
<keyword evidence="1" id="KW-0808">Transferase</keyword>
<evidence type="ECO:0000313" key="6">
    <source>
        <dbReference type="EMBL" id="KAJ8047494.1"/>
    </source>
</evidence>
<dbReference type="InterPro" id="IPR000863">
    <property type="entry name" value="Sulfotransferase_dom"/>
</dbReference>
<evidence type="ECO:0000256" key="2">
    <source>
        <dbReference type="ARBA" id="ARBA00023180"/>
    </source>
</evidence>
<accession>A0A9Q1CN64</accession>
<dbReference type="AlphaFoldDB" id="A0A9Q1CN64"/>
<dbReference type="InterPro" id="IPR027417">
    <property type="entry name" value="P-loop_NTPase"/>
</dbReference>
<gene>
    <name evidence="6" type="ORF">HOLleu_06510</name>
</gene>
<keyword evidence="2" id="KW-0325">Glycoprotein</keyword>
<feature type="active site" description="For sulfotransferase activity" evidence="3">
    <location>
        <position position="42"/>
    </location>
</feature>
<dbReference type="GO" id="GO:0008467">
    <property type="term" value="F:[heparan sulfate]-glucosamine 3-sulfotransferase activity"/>
    <property type="evidence" value="ECO:0007669"/>
    <property type="project" value="TreeGrafter"/>
</dbReference>
<dbReference type="OrthoDB" id="411451at2759"/>
<evidence type="ECO:0000256" key="1">
    <source>
        <dbReference type="ARBA" id="ARBA00022679"/>
    </source>
</evidence>
<dbReference type="InterPro" id="IPR037359">
    <property type="entry name" value="NST/OST"/>
</dbReference>
<organism evidence="6 7">
    <name type="scientific">Holothuria leucospilota</name>
    <name type="common">Black long sea cucumber</name>
    <name type="synonym">Mertensiothuria leucospilota</name>
    <dbReference type="NCBI Taxonomy" id="206669"/>
    <lineage>
        <taxon>Eukaryota</taxon>
        <taxon>Metazoa</taxon>
        <taxon>Echinodermata</taxon>
        <taxon>Eleutherozoa</taxon>
        <taxon>Echinozoa</taxon>
        <taxon>Holothuroidea</taxon>
        <taxon>Aspidochirotacea</taxon>
        <taxon>Aspidochirotida</taxon>
        <taxon>Holothuriidae</taxon>
        <taxon>Holothuria</taxon>
    </lineage>
</organism>
<dbReference type="Gene3D" id="3.40.50.300">
    <property type="entry name" value="P-loop containing nucleotide triphosphate hydrolases"/>
    <property type="match status" value="1"/>
</dbReference>
<comment type="caution">
    <text evidence="6">The sequence shown here is derived from an EMBL/GenBank/DDBJ whole genome shotgun (WGS) entry which is preliminary data.</text>
</comment>
<evidence type="ECO:0000256" key="4">
    <source>
        <dbReference type="PIRSR" id="PIRSR637359-2"/>
    </source>
</evidence>
<proteinExistence type="predicted"/>
<protein>
    <submittedName>
        <fullName evidence="6">Heparan sulfate glucosamine 3-O-sulfotransferase 3A1</fullName>
    </submittedName>
</protein>
<keyword evidence="7" id="KW-1185">Reference proteome</keyword>
<dbReference type="PANTHER" id="PTHR10605:SF72">
    <property type="entry name" value="HEPARAN SULFATE 3-O SULFOTRANSFERASE-B, ISOFORM A"/>
    <property type="match status" value="1"/>
</dbReference>
<dbReference type="Proteomes" id="UP001152320">
    <property type="component" value="Chromosome 2"/>
</dbReference>
<evidence type="ECO:0000256" key="3">
    <source>
        <dbReference type="PIRSR" id="PIRSR637359-1"/>
    </source>
</evidence>
<dbReference type="SUPFAM" id="SSF52540">
    <property type="entry name" value="P-loop containing nucleoside triphosphate hydrolases"/>
    <property type="match status" value="1"/>
</dbReference>